<accession>T1JCC5</accession>
<dbReference type="Proteomes" id="UP000014500">
    <property type="component" value="Unassembled WGS sequence"/>
</dbReference>
<dbReference type="SMART" id="SM00591">
    <property type="entry name" value="RWD"/>
    <property type="match status" value="1"/>
</dbReference>
<keyword evidence="3" id="KW-1185">Reference proteome</keyword>
<dbReference type="EMBL" id="JH432064">
    <property type="status" value="NOT_ANNOTATED_CDS"/>
    <property type="molecule type" value="Genomic_DNA"/>
</dbReference>
<dbReference type="PANTHER" id="PTHR12292">
    <property type="entry name" value="RWD DOMAIN-CONTAINING PROTEIN"/>
    <property type="match status" value="1"/>
</dbReference>
<dbReference type="AlphaFoldDB" id="T1JCC5"/>
<dbReference type="InterPro" id="IPR016135">
    <property type="entry name" value="UBQ-conjugating_enzyme/RWD"/>
</dbReference>
<protein>
    <recommendedName>
        <fullName evidence="1">RWD domain-containing protein</fullName>
    </recommendedName>
</protein>
<sequence>MTDYAEEQRNEIEALESIYPTEFEITEVEPFYKFTIFIKTDEYDEDSDEVTGAACKLEFTYVENYPDSPPSISIVESANMEDDNSSDLQMVLTAEAENNLGMVMIFTLVSTAQELLNTKWDEVQRNKQKQVEKLLQEKEEAEMKKFEGTRVTVESFLLWKAQFDLEMASLKTTVSKEDNKKLTGRELFERDHTLISSDINFLLDGEEDVKVDESLFQEFGDLM</sequence>
<dbReference type="HOGENOM" id="CLU_084528_2_0_1"/>
<dbReference type="FunFam" id="3.10.110.10:FF:000075">
    <property type="entry name" value="RWD domain-containing protein (Gir2)"/>
    <property type="match status" value="1"/>
</dbReference>
<dbReference type="STRING" id="126957.T1JCC5"/>
<dbReference type="Pfam" id="PF16543">
    <property type="entry name" value="DFRP_C"/>
    <property type="match status" value="1"/>
</dbReference>
<dbReference type="PROSITE" id="PS50908">
    <property type="entry name" value="RWD"/>
    <property type="match status" value="1"/>
</dbReference>
<dbReference type="SUPFAM" id="SSF54495">
    <property type="entry name" value="UBC-like"/>
    <property type="match status" value="1"/>
</dbReference>
<dbReference type="EnsemblMetazoa" id="SMAR011435-RA">
    <property type="protein sequence ID" value="SMAR011435-PA"/>
    <property type="gene ID" value="SMAR011435"/>
</dbReference>
<dbReference type="PhylomeDB" id="T1JCC5"/>
<name>T1JCC5_STRMM</name>
<dbReference type="InterPro" id="IPR040213">
    <property type="entry name" value="GIR2-like"/>
</dbReference>
<dbReference type="InterPro" id="IPR032378">
    <property type="entry name" value="ZC3H15/TMA46_C"/>
</dbReference>
<dbReference type="InterPro" id="IPR006575">
    <property type="entry name" value="RWD_dom"/>
</dbReference>
<evidence type="ECO:0000313" key="2">
    <source>
        <dbReference type="EnsemblMetazoa" id="SMAR011435-PA"/>
    </source>
</evidence>
<dbReference type="CDD" id="cd23816">
    <property type="entry name" value="RWD_RWDD1"/>
    <property type="match status" value="1"/>
</dbReference>
<evidence type="ECO:0000313" key="3">
    <source>
        <dbReference type="Proteomes" id="UP000014500"/>
    </source>
</evidence>
<dbReference type="OMA" id="QWDEHKK"/>
<organism evidence="2 3">
    <name type="scientific">Strigamia maritima</name>
    <name type="common">European centipede</name>
    <name type="synonym">Geophilus maritimus</name>
    <dbReference type="NCBI Taxonomy" id="126957"/>
    <lineage>
        <taxon>Eukaryota</taxon>
        <taxon>Metazoa</taxon>
        <taxon>Ecdysozoa</taxon>
        <taxon>Arthropoda</taxon>
        <taxon>Myriapoda</taxon>
        <taxon>Chilopoda</taxon>
        <taxon>Pleurostigmophora</taxon>
        <taxon>Geophilomorpha</taxon>
        <taxon>Linotaeniidae</taxon>
        <taxon>Strigamia</taxon>
    </lineage>
</organism>
<dbReference type="Pfam" id="PF05773">
    <property type="entry name" value="RWD"/>
    <property type="match status" value="1"/>
</dbReference>
<feature type="domain" description="RWD" evidence="1">
    <location>
        <begin position="10"/>
        <end position="119"/>
    </location>
</feature>
<reference evidence="3" key="1">
    <citation type="submission" date="2011-05" db="EMBL/GenBank/DDBJ databases">
        <authorList>
            <person name="Richards S.R."/>
            <person name="Qu J."/>
            <person name="Jiang H."/>
            <person name="Jhangiani S.N."/>
            <person name="Agravi P."/>
            <person name="Goodspeed R."/>
            <person name="Gross S."/>
            <person name="Mandapat C."/>
            <person name="Jackson L."/>
            <person name="Mathew T."/>
            <person name="Pu L."/>
            <person name="Thornton R."/>
            <person name="Saada N."/>
            <person name="Wilczek-Boney K.B."/>
            <person name="Lee S."/>
            <person name="Kovar C."/>
            <person name="Wu Y."/>
            <person name="Scherer S.E."/>
            <person name="Worley K.C."/>
            <person name="Muzny D.M."/>
            <person name="Gibbs R."/>
        </authorList>
    </citation>
    <scope>NUCLEOTIDE SEQUENCE</scope>
    <source>
        <strain evidence="3">Brora</strain>
    </source>
</reference>
<dbReference type="Gene3D" id="3.10.110.10">
    <property type="entry name" value="Ubiquitin Conjugating Enzyme"/>
    <property type="match status" value="1"/>
</dbReference>
<dbReference type="eggNOG" id="KOG4018">
    <property type="taxonomic scope" value="Eukaryota"/>
</dbReference>
<reference evidence="2" key="2">
    <citation type="submission" date="2015-02" db="UniProtKB">
        <authorList>
            <consortium name="EnsemblMetazoa"/>
        </authorList>
    </citation>
    <scope>IDENTIFICATION</scope>
</reference>
<evidence type="ECO:0000259" key="1">
    <source>
        <dbReference type="PROSITE" id="PS50908"/>
    </source>
</evidence>
<proteinExistence type="predicted"/>